<gene>
    <name evidence="1" type="ORF">PsorP6_006158</name>
</gene>
<evidence type="ECO:0000313" key="1">
    <source>
        <dbReference type="EMBL" id="KAI9913689.1"/>
    </source>
</evidence>
<keyword evidence="2" id="KW-1185">Reference proteome</keyword>
<organism evidence="1 2">
    <name type="scientific">Peronosclerospora sorghi</name>
    <dbReference type="NCBI Taxonomy" id="230839"/>
    <lineage>
        <taxon>Eukaryota</taxon>
        <taxon>Sar</taxon>
        <taxon>Stramenopiles</taxon>
        <taxon>Oomycota</taxon>
        <taxon>Peronosporomycetes</taxon>
        <taxon>Peronosporales</taxon>
        <taxon>Peronosporaceae</taxon>
        <taxon>Peronosclerospora</taxon>
    </lineage>
</organism>
<comment type="caution">
    <text evidence="1">The sequence shown here is derived from an EMBL/GenBank/DDBJ whole genome shotgun (WGS) entry which is preliminary data.</text>
</comment>
<dbReference type="EMBL" id="CM047583">
    <property type="protein sequence ID" value="KAI9913689.1"/>
    <property type="molecule type" value="Genomic_DNA"/>
</dbReference>
<proteinExistence type="predicted"/>
<dbReference type="Proteomes" id="UP001163321">
    <property type="component" value="Chromosome 4"/>
</dbReference>
<protein>
    <submittedName>
        <fullName evidence="1">Uncharacterized protein</fullName>
    </submittedName>
</protein>
<accession>A0ACC0W4M4</accession>
<sequence>MRFCQVGVLFVAILFMETKACASEILENERAKSVLSNAFSHSEDQRPSLDGVVNLRSSATVTKSKSSAKRLAPIDIVPWNLLKLQYWLWRGTNPSVVYRHFGLNKVKGGARKSKFFKYYAKYLDRWVKRQAV</sequence>
<name>A0ACC0W4M4_9STRA</name>
<reference evidence="1 2" key="1">
    <citation type="journal article" date="2022" name="bioRxiv">
        <title>The genome of the oomycete Peronosclerospora sorghi, a cosmopolitan pathogen of maize and sorghum, is inflated with dispersed pseudogenes.</title>
        <authorList>
            <person name="Fletcher K."/>
            <person name="Martin F."/>
            <person name="Isakeit T."/>
            <person name="Cavanaugh K."/>
            <person name="Magill C."/>
            <person name="Michelmore R."/>
        </authorList>
    </citation>
    <scope>NUCLEOTIDE SEQUENCE [LARGE SCALE GENOMIC DNA]</scope>
    <source>
        <strain evidence="1">P6</strain>
    </source>
</reference>
<evidence type="ECO:0000313" key="2">
    <source>
        <dbReference type="Proteomes" id="UP001163321"/>
    </source>
</evidence>